<reference evidence="1" key="1">
    <citation type="submission" date="2021-05" db="EMBL/GenBank/DDBJ databases">
        <authorList>
            <person name="Pietrasiak N."/>
            <person name="Ward R."/>
            <person name="Stajich J.E."/>
            <person name="Kurbessoian T."/>
        </authorList>
    </citation>
    <scope>NUCLEOTIDE SEQUENCE</scope>
    <source>
        <strain evidence="1">GSE-NOS-MK-12-04C</strain>
    </source>
</reference>
<dbReference type="AlphaFoldDB" id="A0A951QMF7"/>
<accession>A0A951QMF7</accession>
<evidence type="ECO:0000313" key="1">
    <source>
        <dbReference type="EMBL" id="MBW4668146.1"/>
    </source>
</evidence>
<sequence length="143" mass="15863">MITVSLGTIPFPFDRAINWLSLLLQRGVISEDVFVQHGTTNVSILAKYQGVTTAPIIETSLLTQKITDSRLVISHAGQGLTKALATQGACFVLNEGRRKKEEGRRRKEEVYICGFRQGTFVGEASSSKLPFQLKTEKLNKFGY</sequence>
<gene>
    <name evidence="1" type="ORF">KME60_12175</name>
</gene>
<name>A0A951QMF7_9CYAN</name>
<dbReference type="Proteomes" id="UP000729701">
    <property type="component" value="Unassembled WGS sequence"/>
</dbReference>
<dbReference type="EMBL" id="JAHHGZ010000011">
    <property type="protein sequence ID" value="MBW4668146.1"/>
    <property type="molecule type" value="Genomic_DNA"/>
</dbReference>
<evidence type="ECO:0000313" key="2">
    <source>
        <dbReference type="Proteomes" id="UP000729701"/>
    </source>
</evidence>
<protein>
    <submittedName>
        <fullName evidence="1">Uncharacterized protein</fullName>
    </submittedName>
</protein>
<proteinExistence type="predicted"/>
<comment type="caution">
    <text evidence="1">The sequence shown here is derived from an EMBL/GenBank/DDBJ whole genome shotgun (WGS) entry which is preliminary data.</text>
</comment>
<reference evidence="1" key="2">
    <citation type="journal article" date="2022" name="Microbiol. Resour. Announc.">
        <title>Metagenome Sequencing to Explore Phylogenomics of Terrestrial Cyanobacteria.</title>
        <authorList>
            <person name="Ward R.D."/>
            <person name="Stajich J.E."/>
            <person name="Johansen J.R."/>
            <person name="Huntemann M."/>
            <person name="Clum A."/>
            <person name="Foster B."/>
            <person name="Foster B."/>
            <person name="Roux S."/>
            <person name="Palaniappan K."/>
            <person name="Varghese N."/>
            <person name="Mukherjee S."/>
            <person name="Reddy T.B.K."/>
            <person name="Daum C."/>
            <person name="Copeland A."/>
            <person name="Chen I.A."/>
            <person name="Ivanova N.N."/>
            <person name="Kyrpides N.C."/>
            <person name="Shapiro N."/>
            <person name="Eloe-Fadrosh E.A."/>
            <person name="Pietrasiak N."/>
        </authorList>
    </citation>
    <scope>NUCLEOTIDE SEQUENCE</scope>
    <source>
        <strain evidence="1">GSE-NOS-MK-12-04C</strain>
    </source>
</reference>
<organism evidence="1 2">
    <name type="scientific">Cyanomargarita calcarea GSE-NOS-MK-12-04C</name>
    <dbReference type="NCBI Taxonomy" id="2839659"/>
    <lineage>
        <taxon>Bacteria</taxon>
        <taxon>Bacillati</taxon>
        <taxon>Cyanobacteriota</taxon>
        <taxon>Cyanophyceae</taxon>
        <taxon>Nostocales</taxon>
        <taxon>Cyanomargaritaceae</taxon>
        <taxon>Cyanomargarita</taxon>
    </lineage>
</organism>